<feature type="compositionally biased region" description="Polar residues" evidence="1">
    <location>
        <begin position="14"/>
        <end position="29"/>
    </location>
</feature>
<reference evidence="2 3" key="1">
    <citation type="journal article" date="2018" name="Front. Plant Sci.">
        <title>Red Clover (Trifolium pratense) and Zigzag Clover (T. medium) - A Picture of Genomic Similarities and Differences.</title>
        <authorList>
            <person name="Dluhosova J."/>
            <person name="Istvanek J."/>
            <person name="Nedelnik J."/>
            <person name="Repkova J."/>
        </authorList>
    </citation>
    <scope>NUCLEOTIDE SEQUENCE [LARGE SCALE GENOMIC DNA]</scope>
    <source>
        <strain evidence="3">cv. 10/8</strain>
        <tissue evidence="2">Leaf</tissue>
    </source>
</reference>
<dbReference type="Proteomes" id="UP000265520">
    <property type="component" value="Unassembled WGS sequence"/>
</dbReference>
<name>A0A392VNB0_9FABA</name>
<feature type="region of interest" description="Disordered" evidence="1">
    <location>
        <begin position="1"/>
        <end position="29"/>
    </location>
</feature>
<proteinExistence type="predicted"/>
<sequence length="45" mass="5180">MVARTKSDFETDPNDTNMVARTPPTQNNNMLPVFYPVLIRQTLNK</sequence>
<evidence type="ECO:0000313" key="3">
    <source>
        <dbReference type="Proteomes" id="UP000265520"/>
    </source>
</evidence>
<dbReference type="AlphaFoldDB" id="A0A392VNB0"/>
<accession>A0A392VNB0</accession>
<evidence type="ECO:0000313" key="2">
    <source>
        <dbReference type="EMBL" id="MCI88973.1"/>
    </source>
</evidence>
<dbReference type="EMBL" id="LXQA011207035">
    <property type="protein sequence ID" value="MCI88973.1"/>
    <property type="molecule type" value="Genomic_DNA"/>
</dbReference>
<comment type="caution">
    <text evidence="2">The sequence shown here is derived from an EMBL/GenBank/DDBJ whole genome shotgun (WGS) entry which is preliminary data.</text>
</comment>
<organism evidence="2 3">
    <name type="scientific">Trifolium medium</name>
    <dbReference type="NCBI Taxonomy" id="97028"/>
    <lineage>
        <taxon>Eukaryota</taxon>
        <taxon>Viridiplantae</taxon>
        <taxon>Streptophyta</taxon>
        <taxon>Embryophyta</taxon>
        <taxon>Tracheophyta</taxon>
        <taxon>Spermatophyta</taxon>
        <taxon>Magnoliopsida</taxon>
        <taxon>eudicotyledons</taxon>
        <taxon>Gunneridae</taxon>
        <taxon>Pentapetalae</taxon>
        <taxon>rosids</taxon>
        <taxon>fabids</taxon>
        <taxon>Fabales</taxon>
        <taxon>Fabaceae</taxon>
        <taxon>Papilionoideae</taxon>
        <taxon>50 kb inversion clade</taxon>
        <taxon>NPAAA clade</taxon>
        <taxon>Hologalegina</taxon>
        <taxon>IRL clade</taxon>
        <taxon>Trifolieae</taxon>
        <taxon>Trifolium</taxon>
    </lineage>
</organism>
<feature type="non-terminal residue" evidence="2">
    <location>
        <position position="45"/>
    </location>
</feature>
<protein>
    <submittedName>
        <fullName evidence="2">Uncharacterized protein</fullName>
    </submittedName>
</protein>
<keyword evidence="3" id="KW-1185">Reference proteome</keyword>
<evidence type="ECO:0000256" key="1">
    <source>
        <dbReference type="SAM" id="MobiDB-lite"/>
    </source>
</evidence>